<feature type="region of interest" description="Disordered" evidence="1">
    <location>
        <begin position="331"/>
        <end position="368"/>
    </location>
</feature>
<gene>
    <name evidence="2" type="ORF">PCOR1329_LOCUS10653</name>
</gene>
<organism evidence="2 3">
    <name type="scientific">Prorocentrum cordatum</name>
    <dbReference type="NCBI Taxonomy" id="2364126"/>
    <lineage>
        <taxon>Eukaryota</taxon>
        <taxon>Sar</taxon>
        <taxon>Alveolata</taxon>
        <taxon>Dinophyceae</taxon>
        <taxon>Prorocentrales</taxon>
        <taxon>Prorocentraceae</taxon>
        <taxon>Prorocentrum</taxon>
    </lineage>
</organism>
<protein>
    <submittedName>
        <fullName evidence="2">Uncharacterized protein</fullName>
    </submittedName>
</protein>
<reference evidence="2" key="1">
    <citation type="submission" date="2023-10" db="EMBL/GenBank/DDBJ databases">
        <authorList>
            <person name="Chen Y."/>
            <person name="Shah S."/>
            <person name="Dougan E. K."/>
            <person name="Thang M."/>
            <person name="Chan C."/>
        </authorList>
    </citation>
    <scope>NUCLEOTIDE SEQUENCE [LARGE SCALE GENOMIC DNA]</scope>
</reference>
<evidence type="ECO:0000256" key="1">
    <source>
        <dbReference type="SAM" id="MobiDB-lite"/>
    </source>
</evidence>
<keyword evidence="3" id="KW-1185">Reference proteome</keyword>
<proteinExistence type="predicted"/>
<feature type="compositionally biased region" description="Polar residues" evidence="1">
    <location>
        <begin position="312"/>
        <end position="321"/>
    </location>
</feature>
<evidence type="ECO:0000313" key="2">
    <source>
        <dbReference type="EMBL" id="CAK0803516.1"/>
    </source>
</evidence>
<dbReference type="Proteomes" id="UP001189429">
    <property type="component" value="Unassembled WGS sequence"/>
</dbReference>
<comment type="caution">
    <text evidence="2">The sequence shown here is derived from an EMBL/GenBank/DDBJ whole genome shotgun (WGS) entry which is preliminary data.</text>
</comment>
<name>A0ABN9QC78_9DINO</name>
<evidence type="ECO:0000313" key="3">
    <source>
        <dbReference type="Proteomes" id="UP001189429"/>
    </source>
</evidence>
<feature type="region of interest" description="Disordered" evidence="1">
    <location>
        <begin position="302"/>
        <end position="321"/>
    </location>
</feature>
<accession>A0ABN9QC78</accession>
<sequence>MGARKRQGSADAEGAPACKVALPRRGKASGSGADPVACARCSEPVDRQSGFRGKASGRSGLPMHGCDQCYTGFIRHFQQDMAWQDFVERCHEDGDFNKDCESKWQADSELAASIEDALVEHGSVEVDVIYGQEISKTSIQLSKDQWTEKVCPKGVAGISPGMCKVEETRVASSIQPGVSSTGVVCQHPSRPYTKIKNYTRTEVRMSTVKITASKAAASGGEQPTFKQEITKIRQKQATILRGNAKVPTLAQLQDIAASEATSRGLLVAPKASGASRAASDLLAIEDADAAAAFATARGSAARRESGASSATQAKAATPTSSRIVRLSSGNLAALDSPAGGPGSPAPVRDRSRSPAPSHATHVSSGRKVVPKAAQGALANDEIRWEQLKQDVVISDILDGALKGDRVYSLKRFKPQSPSMAIMVETLYKKAETATLLANNLSEMSWDQIGAHLKVLSNEEVESASNFSQDLLRKYLQLAEPTIDQITDAIAPVTACADAFSMYEPKLSSMTGSIDSRVAVSREIRMDIVVLPGLEKPALVDHMQALGIRLTDQFRATMPEWSASVKDYYEKVAGAGLLLTHLGNGDPETFSDCAPHMPLLANLLTGGFSDTDWTPLSEAFGKHRPWAEWKSSFRRAASTDLQAAPKMNALIMKLKAADLDQEGLDALTSAISSIGHWRKTCRGKASSTLKAEQAVEDTIKRLATTILDSSEALVNLDVLGKLEEIMHHFSVAAEFALVEDGGRLAGMYARLLDKRNAAETCRGEAEILEAARKYLSDPIENNADALHSTLQRNMKVAISGGIEITVIARTVALLHQKIELLRTTDVDELAKGPEFSTLVRRGMLLESIGDLLMKTIKHDGDGSSLRSRVGEAVRAASEVSKKLATIAGGMSDGSGWLDSFVGDQSSFDEIYAHMRTTIFRQIGIINKIKSLERELREKQADFTKIAGDFNVPELGFKEARDEWQQTVAKANLTVSVASLAQSVSSKGPQSVDALQRNIDAMQARSVAVEAIPPALRAEVQRKLAQ</sequence>
<dbReference type="EMBL" id="CAUYUJ010003025">
    <property type="protein sequence ID" value="CAK0803516.1"/>
    <property type="molecule type" value="Genomic_DNA"/>
</dbReference>